<organism evidence="15 16">
    <name type="scientific">Linum trigynum</name>
    <dbReference type="NCBI Taxonomy" id="586398"/>
    <lineage>
        <taxon>Eukaryota</taxon>
        <taxon>Viridiplantae</taxon>
        <taxon>Streptophyta</taxon>
        <taxon>Embryophyta</taxon>
        <taxon>Tracheophyta</taxon>
        <taxon>Spermatophyta</taxon>
        <taxon>Magnoliopsida</taxon>
        <taxon>eudicotyledons</taxon>
        <taxon>Gunneridae</taxon>
        <taxon>Pentapetalae</taxon>
        <taxon>rosids</taxon>
        <taxon>fabids</taxon>
        <taxon>Malpighiales</taxon>
        <taxon>Linaceae</taxon>
        <taxon>Linum</taxon>
    </lineage>
</organism>
<evidence type="ECO:0000256" key="5">
    <source>
        <dbReference type="ARBA" id="ARBA00013229"/>
    </source>
</evidence>
<dbReference type="CDD" id="cd15798">
    <property type="entry name" value="PMEI-like_3"/>
    <property type="match status" value="1"/>
</dbReference>
<comment type="subcellular location">
    <subcellularLocation>
        <location evidence="1">Secreted</location>
        <location evidence="1">Cell wall</location>
    </subcellularLocation>
</comment>
<evidence type="ECO:0000256" key="8">
    <source>
        <dbReference type="ARBA" id="ARBA00023085"/>
    </source>
</evidence>
<reference evidence="15 16" key="1">
    <citation type="submission" date="2024-04" db="EMBL/GenBank/DDBJ databases">
        <authorList>
            <person name="Fracassetti M."/>
        </authorList>
    </citation>
    <scope>NUCLEOTIDE SEQUENCE [LARGE SCALE GENOMIC DNA]</scope>
</reference>
<gene>
    <name evidence="15" type="ORF">LTRI10_LOCUS636</name>
</gene>
<feature type="signal peptide" evidence="13">
    <location>
        <begin position="1"/>
        <end position="25"/>
    </location>
</feature>
<comment type="pathway">
    <text evidence="2">Glycan metabolism; pectin degradation; 2-dehydro-3-deoxy-D-gluconate from pectin: step 1/5.</text>
</comment>
<dbReference type="Gene3D" id="2.160.20.10">
    <property type="entry name" value="Single-stranded right-handed beta-helix, Pectin lyase-like"/>
    <property type="match status" value="1"/>
</dbReference>
<dbReference type="Proteomes" id="UP001497516">
    <property type="component" value="Chromosome 1"/>
</dbReference>
<dbReference type="SUPFAM" id="SSF101148">
    <property type="entry name" value="Plant invertase/pectin methylesterase inhibitor"/>
    <property type="match status" value="1"/>
</dbReference>
<dbReference type="EC" id="3.1.1.11" evidence="5"/>
<dbReference type="NCBIfam" id="TIGR01614">
    <property type="entry name" value="PME_inhib"/>
    <property type="match status" value="1"/>
</dbReference>
<dbReference type="SUPFAM" id="SSF51126">
    <property type="entry name" value="Pectin lyase-like"/>
    <property type="match status" value="1"/>
</dbReference>
<keyword evidence="8" id="KW-0063">Aspartyl esterase</keyword>
<comment type="similarity">
    <text evidence="4">In the C-terminal section; belongs to the pectinesterase family.</text>
</comment>
<evidence type="ECO:0000313" key="15">
    <source>
        <dbReference type="EMBL" id="CAL1352684.1"/>
    </source>
</evidence>
<evidence type="ECO:0000256" key="7">
    <source>
        <dbReference type="ARBA" id="ARBA00022801"/>
    </source>
</evidence>
<keyword evidence="6" id="KW-0134">Cell wall</keyword>
<keyword evidence="7" id="KW-0378">Hydrolase</keyword>
<dbReference type="AlphaFoldDB" id="A0AAV2C8X8"/>
<dbReference type="InterPro" id="IPR012334">
    <property type="entry name" value="Pectin_lyas_fold"/>
</dbReference>
<evidence type="ECO:0000256" key="1">
    <source>
        <dbReference type="ARBA" id="ARBA00004191"/>
    </source>
</evidence>
<dbReference type="GO" id="GO:0030599">
    <property type="term" value="F:pectinesterase activity"/>
    <property type="evidence" value="ECO:0007669"/>
    <property type="project" value="UniProtKB-EC"/>
</dbReference>
<evidence type="ECO:0000256" key="13">
    <source>
        <dbReference type="SAM" id="SignalP"/>
    </source>
</evidence>
<evidence type="ECO:0000313" key="16">
    <source>
        <dbReference type="Proteomes" id="UP001497516"/>
    </source>
</evidence>
<evidence type="ECO:0000256" key="4">
    <source>
        <dbReference type="ARBA" id="ARBA00007786"/>
    </source>
</evidence>
<dbReference type="Pfam" id="PF04043">
    <property type="entry name" value="PMEI"/>
    <property type="match status" value="1"/>
</dbReference>
<comment type="function">
    <text evidence="12">Acts in the modification of cell walls via demethylesterification of cell wall pectin.</text>
</comment>
<keyword evidence="6" id="KW-0964">Secreted</keyword>
<evidence type="ECO:0000256" key="10">
    <source>
        <dbReference type="ARBA" id="ARBA00023180"/>
    </source>
</evidence>
<dbReference type="GO" id="GO:0004857">
    <property type="term" value="F:enzyme inhibitor activity"/>
    <property type="evidence" value="ECO:0007669"/>
    <property type="project" value="InterPro"/>
</dbReference>
<dbReference type="GO" id="GO:0042545">
    <property type="term" value="P:cell wall modification"/>
    <property type="evidence" value="ECO:0007669"/>
    <property type="project" value="InterPro"/>
</dbReference>
<keyword evidence="16" id="KW-1185">Reference proteome</keyword>
<feature type="chain" id="PRO_5043673878" description="pectinesterase" evidence="13">
    <location>
        <begin position="26"/>
        <end position="574"/>
    </location>
</feature>
<dbReference type="FunFam" id="1.20.140.40:FF:000001">
    <property type="entry name" value="Pectinesterase"/>
    <property type="match status" value="1"/>
</dbReference>
<evidence type="ECO:0000256" key="6">
    <source>
        <dbReference type="ARBA" id="ARBA00022512"/>
    </source>
</evidence>
<keyword evidence="10" id="KW-0325">Glycoprotein</keyword>
<dbReference type="InterPro" id="IPR035513">
    <property type="entry name" value="Invertase/methylesterase_inhib"/>
</dbReference>
<sequence>MAAKVIIPVVGLLLVVGIVIGVVSSVNRGPKDPATGDENLTPHMKAVDQICQPTNYKEECVKSLSGANSTDPKDLIKAGILAIAESLKKSFNLSDDLVAKAEKDKDTARTKTALSDCKELLQDASDKLQDIMEKVGASDLSTIANRSDDFRIWISYVISYQEMCVDGFDQDSTVRTDVRDSTEVGSQLTDNVLTILGGIQQVLGSFGLKLNLTSLASGGGGGGDQEEHHRRLLSQDNGFPSWMSAADRKLLQSTPKMTPNAVVAKDGSGQYKTISAALAAYPKNFQGRYVIYVKAGVYAEQATVGKGMKNVYMYGDGARKSIVTGHLSYAKDGLGTWKTASFIVEADGFIARSMGFQNTAGPEGHQAVAVRSLSDQSAFINCRLDGFQDTLCYQGGRQLFRNCVLSGTIDFLFGYGAVVVQNSLIIVRRPMANQFNTVTADGKKERGQPTGIVIQNCRIVPEAKLVPDRFTLKTYLGRPWKDFATTVVMESELGDLIQPDGWKPWDGTIFLDTCFYGEYANRGPGANTARRVTWKGVHSVLSRAEAMRWTVDSFLKGREWVANTGANVIYGLKG</sequence>
<accession>A0AAV2C8X8</accession>
<keyword evidence="9" id="KW-1015">Disulfide bond</keyword>
<dbReference type="Gene3D" id="1.20.140.40">
    <property type="entry name" value="Invertase/pectin methylesterase inhibitor family protein"/>
    <property type="match status" value="1"/>
</dbReference>
<dbReference type="Pfam" id="PF01095">
    <property type="entry name" value="Pectinesterase"/>
    <property type="match status" value="1"/>
</dbReference>
<dbReference type="EMBL" id="OZ034813">
    <property type="protein sequence ID" value="CAL1352684.1"/>
    <property type="molecule type" value="Genomic_DNA"/>
</dbReference>
<dbReference type="SMART" id="SM00856">
    <property type="entry name" value="PMEI"/>
    <property type="match status" value="1"/>
</dbReference>
<comment type="catalytic activity">
    <reaction evidence="11">
        <text>[(1-&gt;4)-alpha-D-galacturonosyl methyl ester](n) + n H2O = [(1-&gt;4)-alpha-D-galacturonosyl](n) + n methanol + n H(+)</text>
        <dbReference type="Rhea" id="RHEA:22380"/>
        <dbReference type="Rhea" id="RHEA-COMP:14570"/>
        <dbReference type="Rhea" id="RHEA-COMP:14573"/>
        <dbReference type="ChEBI" id="CHEBI:15377"/>
        <dbReference type="ChEBI" id="CHEBI:15378"/>
        <dbReference type="ChEBI" id="CHEBI:17790"/>
        <dbReference type="ChEBI" id="CHEBI:140522"/>
        <dbReference type="ChEBI" id="CHEBI:140523"/>
        <dbReference type="EC" id="3.1.1.11"/>
    </reaction>
</comment>
<name>A0AAV2C8X8_9ROSI</name>
<dbReference type="InterPro" id="IPR006501">
    <property type="entry name" value="Pectinesterase_inhib_dom"/>
</dbReference>
<feature type="domain" description="Pectinesterase inhibitor" evidence="14">
    <location>
        <begin position="42"/>
        <end position="195"/>
    </location>
</feature>
<evidence type="ECO:0000256" key="12">
    <source>
        <dbReference type="ARBA" id="ARBA00057335"/>
    </source>
</evidence>
<protein>
    <recommendedName>
        <fullName evidence="5">pectinesterase</fullName>
        <ecNumber evidence="5">3.1.1.11</ecNumber>
    </recommendedName>
</protein>
<proteinExistence type="inferred from homology"/>
<evidence type="ECO:0000256" key="11">
    <source>
        <dbReference type="ARBA" id="ARBA00047928"/>
    </source>
</evidence>
<evidence type="ECO:0000256" key="9">
    <source>
        <dbReference type="ARBA" id="ARBA00023157"/>
    </source>
</evidence>
<evidence type="ECO:0000259" key="14">
    <source>
        <dbReference type="SMART" id="SM00856"/>
    </source>
</evidence>
<keyword evidence="13" id="KW-0732">Signal</keyword>
<dbReference type="InterPro" id="IPR000070">
    <property type="entry name" value="Pectinesterase_cat"/>
</dbReference>
<evidence type="ECO:0000256" key="3">
    <source>
        <dbReference type="ARBA" id="ARBA00006027"/>
    </source>
</evidence>
<dbReference type="FunFam" id="2.160.20.10:FF:000001">
    <property type="entry name" value="Pectinesterase"/>
    <property type="match status" value="1"/>
</dbReference>
<dbReference type="PANTHER" id="PTHR31707">
    <property type="entry name" value="PECTINESTERASE"/>
    <property type="match status" value="1"/>
</dbReference>
<comment type="similarity">
    <text evidence="3">In the N-terminal section; belongs to the PMEI family.</text>
</comment>
<dbReference type="InterPro" id="IPR011050">
    <property type="entry name" value="Pectin_lyase_fold/virulence"/>
</dbReference>
<evidence type="ECO:0000256" key="2">
    <source>
        <dbReference type="ARBA" id="ARBA00005184"/>
    </source>
</evidence>